<accession>A0A858R4D3</accession>
<name>A0A858R4D3_9PROT</name>
<dbReference type="EMBL" id="CP051775">
    <property type="protein sequence ID" value="QJE72280.1"/>
    <property type="molecule type" value="Genomic_DNA"/>
</dbReference>
<evidence type="ECO:0000313" key="2">
    <source>
        <dbReference type="Proteomes" id="UP000501891"/>
    </source>
</evidence>
<reference evidence="1" key="1">
    <citation type="submission" date="2020-04" db="EMBL/GenBank/DDBJ databases">
        <title>A desert anoxygenic phototrophic bacterium fixes CO2 using RubisCO under aerobic conditions.</title>
        <authorList>
            <person name="Tang K."/>
        </authorList>
    </citation>
    <scope>NUCLEOTIDE SEQUENCE [LARGE SCALE GENOMIC DNA]</scope>
    <source>
        <strain evidence="1">MIMtkB3</strain>
    </source>
</reference>
<evidence type="ECO:0008006" key="3">
    <source>
        <dbReference type="Google" id="ProtNLM"/>
    </source>
</evidence>
<dbReference type="Proteomes" id="UP000501891">
    <property type="component" value="Chromosome"/>
</dbReference>
<dbReference type="PANTHER" id="PTHR39431:SF1">
    <property type="entry name" value="FRPA_C-RELATED PROTEIN"/>
    <property type="match status" value="1"/>
</dbReference>
<sequence length="350" mass="36217">MALSASTSSTAISVGSGGNSLSFQSSSASLSAVSFSFSAEAQGMFGSLPGGGRGVPAERAPDPKLDAAKGAADKLRAILDDPMKAVMKAIDALTDDFGDMFKGMGFDDGTAGNLAKKVGPMMKLKALTGGPEALGLEFQAMQSVTAIEFRQVEVSFRQGPEGTSLSVNMQSISFRSETTVIGMRLKGPPETDPLILDLDGNGVETSPFAKLFDIDANGKKDVTGWVAGKDALLALDRNGNGSIDDGGELFGDQHGAENGFIELAKFDGNADGGIDAKDWVFGKLHLLSADGGLRTLEEAGVARIRLDAVVPVDEAIAGGTAIARSSFDFANGRTGRVDDVRFAARLDVVA</sequence>
<proteinExistence type="predicted"/>
<dbReference type="PANTHER" id="PTHR39431">
    <property type="entry name" value="FRPA/C-RELATED PROTEIN"/>
    <property type="match status" value="1"/>
</dbReference>
<gene>
    <name evidence="1" type="ORF">HHL28_03445</name>
</gene>
<dbReference type="AlphaFoldDB" id="A0A858R4D3"/>
<evidence type="ECO:0000313" key="1">
    <source>
        <dbReference type="EMBL" id="QJE72280.1"/>
    </source>
</evidence>
<keyword evidence="2" id="KW-1185">Reference proteome</keyword>
<protein>
    <recommendedName>
        <fullName evidence="3">Calcium-binding protein</fullName>
    </recommendedName>
</protein>
<dbReference type="KEGG" id="acru:HHL28_03445"/>
<organism evidence="1 2">
    <name type="scientific">Aerophototrophica crusticola</name>
    <dbReference type="NCBI Taxonomy" id="1709002"/>
    <lineage>
        <taxon>Bacteria</taxon>
        <taxon>Pseudomonadati</taxon>
        <taxon>Pseudomonadota</taxon>
        <taxon>Alphaproteobacteria</taxon>
        <taxon>Rhodospirillales</taxon>
        <taxon>Rhodospirillaceae</taxon>
        <taxon>Aerophototrophica</taxon>
    </lineage>
</organism>